<feature type="region of interest" description="Disordered" evidence="1">
    <location>
        <begin position="106"/>
        <end position="150"/>
    </location>
</feature>
<protein>
    <submittedName>
        <fullName evidence="2">Uncharacterized protein</fullName>
    </submittedName>
</protein>
<proteinExistence type="predicted"/>
<dbReference type="Proteomes" id="UP001165060">
    <property type="component" value="Unassembled WGS sequence"/>
</dbReference>
<dbReference type="EMBL" id="BRYB01002987">
    <property type="protein sequence ID" value="GMI28648.1"/>
    <property type="molecule type" value="Genomic_DNA"/>
</dbReference>
<accession>A0ABQ6MMM9</accession>
<evidence type="ECO:0000313" key="2">
    <source>
        <dbReference type="EMBL" id="GMI28648.1"/>
    </source>
</evidence>
<gene>
    <name evidence="2" type="ORF">TeGR_g1996</name>
</gene>
<evidence type="ECO:0000313" key="3">
    <source>
        <dbReference type="Proteomes" id="UP001165060"/>
    </source>
</evidence>
<reference evidence="2 3" key="1">
    <citation type="journal article" date="2023" name="Commun. Biol.">
        <title>Genome analysis of Parmales, the sister group of diatoms, reveals the evolutionary specialization of diatoms from phago-mixotrophs to photoautotrophs.</title>
        <authorList>
            <person name="Ban H."/>
            <person name="Sato S."/>
            <person name="Yoshikawa S."/>
            <person name="Yamada K."/>
            <person name="Nakamura Y."/>
            <person name="Ichinomiya M."/>
            <person name="Sato N."/>
            <person name="Blanc-Mathieu R."/>
            <person name="Endo H."/>
            <person name="Kuwata A."/>
            <person name="Ogata H."/>
        </authorList>
    </citation>
    <scope>NUCLEOTIDE SEQUENCE [LARGE SCALE GENOMIC DNA]</scope>
</reference>
<comment type="caution">
    <text evidence="2">The sequence shown here is derived from an EMBL/GenBank/DDBJ whole genome shotgun (WGS) entry which is preliminary data.</text>
</comment>
<evidence type="ECO:0000256" key="1">
    <source>
        <dbReference type="SAM" id="MobiDB-lite"/>
    </source>
</evidence>
<name>A0ABQ6MMM9_9STRA</name>
<keyword evidence="3" id="KW-1185">Reference proteome</keyword>
<organism evidence="2 3">
    <name type="scientific">Tetraparma gracilis</name>
    <dbReference type="NCBI Taxonomy" id="2962635"/>
    <lineage>
        <taxon>Eukaryota</taxon>
        <taxon>Sar</taxon>
        <taxon>Stramenopiles</taxon>
        <taxon>Ochrophyta</taxon>
        <taxon>Bolidophyceae</taxon>
        <taxon>Parmales</taxon>
        <taxon>Triparmaceae</taxon>
        <taxon>Tetraparma</taxon>
    </lineage>
</organism>
<sequence>MGPDEKFAVPTSFPAESAESTWTYFYRRATDAGKALPYFYDIELKPEGEYANKEGAPGRFAVGTWHGKPGSYMWRNHLWTFDSVEDARKQVKLLVSKRASFKGGPFLRSEAGSCRRGLPEEEADEAEEEEAEEEVEGGGEAPLKKQKTSL</sequence>
<feature type="compositionally biased region" description="Acidic residues" evidence="1">
    <location>
        <begin position="120"/>
        <end position="137"/>
    </location>
</feature>